<gene>
    <name evidence="2" type="ORF">EPH_0070380</name>
</gene>
<dbReference type="AlphaFoldDB" id="U6HBH9"/>
<keyword evidence="3" id="KW-1185">Reference proteome</keyword>
<evidence type="ECO:0000313" key="2">
    <source>
        <dbReference type="EMBL" id="CDI87954.1"/>
    </source>
</evidence>
<reference evidence="2" key="2">
    <citation type="submission" date="2013-10" db="EMBL/GenBank/DDBJ databases">
        <authorList>
            <person name="Aslett M."/>
        </authorList>
    </citation>
    <scope>NUCLEOTIDE SEQUENCE [LARGE SCALE GENOMIC DNA]</scope>
    <source>
        <strain evidence="2">Houghton</strain>
    </source>
</reference>
<evidence type="ECO:0000313" key="3">
    <source>
        <dbReference type="Proteomes" id="UP000018201"/>
    </source>
</evidence>
<dbReference type="Proteomes" id="UP000018201">
    <property type="component" value="Unassembled WGS sequence"/>
</dbReference>
<dbReference type="OrthoDB" id="10662541at2759"/>
<evidence type="ECO:0000256" key="1">
    <source>
        <dbReference type="SAM" id="MobiDB-lite"/>
    </source>
</evidence>
<feature type="region of interest" description="Disordered" evidence="1">
    <location>
        <begin position="1"/>
        <end position="24"/>
    </location>
</feature>
<proteinExistence type="predicted"/>
<feature type="region of interest" description="Disordered" evidence="1">
    <location>
        <begin position="87"/>
        <end position="107"/>
    </location>
</feature>
<dbReference type="EMBL" id="HG708832">
    <property type="protein sequence ID" value="CDI87954.1"/>
    <property type="molecule type" value="Genomic_DNA"/>
</dbReference>
<organism evidence="2 3">
    <name type="scientific">Eimeria praecox</name>
    <dbReference type="NCBI Taxonomy" id="51316"/>
    <lineage>
        <taxon>Eukaryota</taxon>
        <taxon>Sar</taxon>
        <taxon>Alveolata</taxon>
        <taxon>Apicomplexa</taxon>
        <taxon>Conoidasida</taxon>
        <taxon>Coccidia</taxon>
        <taxon>Eucoccidiorida</taxon>
        <taxon>Eimeriorina</taxon>
        <taxon>Eimeriidae</taxon>
        <taxon>Eimeria</taxon>
    </lineage>
</organism>
<reference evidence="2" key="1">
    <citation type="submission" date="2013-10" db="EMBL/GenBank/DDBJ databases">
        <title>Genomic analysis of the causative agents of coccidiosis in chickens.</title>
        <authorList>
            <person name="Reid A.J."/>
            <person name="Blake D."/>
            <person name="Billington K."/>
            <person name="Browne H."/>
            <person name="Dunn M."/>
            <person name="Hung S."/>
            <person name="Kawahara F."/>
            <person name="Miranda-Saavedra D."/>
            <person name="Mourier T."/>
            <person name="Nagra H."/>
            <person name="Otto T.D."/>
            <person name="Rawlings N."/>
            <person name="Sanchez A."/>
            <person name="Sanders M."/>
            <person name="Subramaniam C."/>
            <person name="Tay Y."/>
            <person name="Dear P."/>
            <person name="Doerig C."/>
            <person name="Gruber A."/>
            <person name="Parkinson J."/>
            <person name="Shirley M."/>
            <person name="Wan K.L."/>
            <person name="Berriman M."/>
            <person name="Tomley F."/>
            <person name="Pain A."/>
        </authorList>
    </citation>
    <scope>NUCLEOTIDE SEQUENCE [LARGE SCALE GENOMIC DNA]</scope>
    <source>
        <strain evidence="2">Houghton</strain>
    </source>
</reference>
<sequence>MRRRLHANPITTFLDAAEEPEQDMPELPTAEMGRRGAAAATAEPTMQHATAEAVNLLLEDIDALATENALLTVLRNTVKVELHTKAERSTGFTREGPKLSQPETTERAELRIIGIG</sequence>
<accession>U6HBH9</accession>
<protein>
    <submittedName>
        <fullName evidence="2">Uncharacterized protein</fullName>
    </submittedName>
</protein>
<name>U6HBH9_9EIME</name>
<dbReference type="VEuPathDB" id="ToxoDB:EPH_0070380"/>